<dbReference type="InterPro" id="IPR004804">
    <property type="entry name" value="TgtA"/>
</dbReference>
<evidence type="ECO:0000256" key="6">
    <source>
        <dbReference type="HAMAP-Rule" id="MF_01634"/>
    </source>
</evidence>
<dbReference type="HAMAP" id="MF_01634">
    <property type="entry name" value="TgtA_arch"/>
    <property type="match status" value="1"/>
</dbReference>
<keyword evidence="9" id="KW-1185">Reference proteome</keyword>
<comment type="pathway">
    <text evidence="6">tRNA modification; archaeosine-tRNA biosynthesis.</text>
</comment>
<dbReference type="GeneID" id="8740519"/>
<dbReference type="InterPro" id="IPR036511">
    <property type="entry name" value="TGT-like_sf"/>
</dbReference>
<dbReference type="Pfam" id="PF01702">
    <property type="entry name" value="TGT"/>
    <property type="match status" value="1"/>
</dbReference>
<evidence type="ECO:0000256" key="5">
    <source>
        <dbReference type="ARBA" id="ARBA00022833"/>
    </source>
</evidence>
<keyword evidence="1 6" id="KW-0328">Glycosyltransferase</keyword>
<feature type="binding site" evidence="6">
    <location>
        <position position="273"/>
    </location>
    <ligand>
        <name>Zn(2+)</name>
        <dbReference type="ChEBI" id="CHEBI:29105"/>
    </ligand>
</feature>
<dbReference type="RefSeq" id="WP_012941202.1">
    <property type="nucleotide sequence ID" value="NC_013741.1"/>
</dbReference>
<keyword evidence="2 6" id="KW-0808">Transferase</keyword>
<dbReference type="KEGG" id="apo:Arcpr_1823"/>
<dbReference type="PANTHER" id="PTHR46499">
    <property type="entry name" value="QUEUINE TRNA-RIBOSYLTRANSFERASE"/>
    <property type="match status" value="1"/>
</dbReference>
<feature type="active site" description="Nucleophile" evidence="6">
    <location>
        <position position="86"/>
    </location>
</feature>
<dbReference type="PANTHER" id="PTHR46499:SF1">
    <property type="entry name" value="QUEUINE TRNA-RIBOSYLTRANSFERASE"/>
    <property type="match status" value="1"/>
</dbReference>
<reference evidence="8 9" key="1">
    <citation type="journal article" date="2010" name="Stand. Genomic Sci.">
        <title>Complete genome sequence of Archaeoglobus profundus type strain (AV18).</title>
        <authorList>
            <person name="von Jan M."/>
            <person name="Lapidus A."/>
            <person name="Del Rio T.G."/>
            <person name="Copeland A."/>
            <person name="Tice H."/>
            <person name="Cheng J.F."/>
            <person name="Lucas S."/>
            <person name="Chen F."/>
            <person name="Nolan M."/>
            <person name="Goodwin L."/>
            <person name="Han C."/>
            <person name="Pitluck S."/>
            <person name="Liolios K."/>
            <person name="Ivanova N."/>
            <person name="Mavromatis K."/>
            <person name="Ovchinnikova G."/>
            <person name="Chertkov O."/>
            <person name="Pati A."/>
            <person name="Chen A."/>
            <person name="Palaniappan K."/>
            <person name="Land M."/>
            <person name="Hauser L."/>
            <person name="Chang Y.J."/>
            <person name="Jeffries C.D."/>
            <person name="Saunders E."/>
            <person name="Brettin T."/>
            <person name="Detter J.C."/>
            <person name="Chain P."/>
            <person name="Eichinger K."/>
            <person name="Huber H."/>
            <person name="Spring S."/>
            <person name="Rohde M."/>
            <person name="Goker M."/>
            <person name="Wirth R."/>
            <person name="Woyke T."/>
            <person name="Bristow J."/>
            <person name="Eisen J.A."/>
            <person name="Markowitz V."/>
            <person name="Hugenholtz P."/>
            <person name="Kyrpides N.C."/>
            <person name="Klenk H.P."/>
        </authorList>
    </citation>
    <scope>NUCLEOTIDE SEQUENCE [LARGE SCALE GENOMIC DNA]</scope>
    <source>
        <strain evidence="9">DSM 5631 / JCM 9629 / NBRC 100127 / Av18</strain>
    </source>
</reference>
<evidence type="ECO:0000256" key="1">
    <source>
        <dbReference type="ARBA" id="ARBA00022676"/>
    </source>
</evidence>
<name>D2RFH3_ARCPA</name>
<comment type="catalytic activity">
    <reaction evidence="6">
        <text>guanosine(15) in tRNA + 7-cyano-7-carbaguanine = 7-cyano-7-carbaguanosine(15) in tRNA + guanine</text>
        <dbReference type="Rhea" id="RHEA:43164"/>
        <dbReference type="Rhea" id="RHEA-COMP:10371"/>
        <dbReference type="Rhea" id="RHEA-COMP:10372"/>
        <dbReference type="ChEBI" id="CHEBI:16235"/>
        <dbReference type="ChEBI" id="CHEBI:45075"/>
        <dbReference type="ChEBI" id="CHEBI:74269"/>
        <dbReference type="ChEBI" id="CHEBI:82850"/>
        <dbReference type="EC" id="2.4.2.48"/>
    </reaction>
</comment>
<dbReference type="OrthoDB" id="6871at2157"/>
<evidence type="ECO:0000313" key="9">
    <source>
        <dbReference type="Proteomes" id="UP000001901"/>
    </source>
</evidence>
<dbReference type="Gene3D" id="3.20.20.105">
    <property type="entry name" value="Queuine tRNA-ribosyltransferase-like"/>
    <property type="match status" value="1"/>
</dbReference>
<dbReference type="SUPFAM" id="SSF51713">
    <property type="entry name" value="tRNA-guanine transglycosylase"/>
    <property type="match status" value="1"/>
</dbReference>
<feature type="domain" description="tRNA-guanine(15) transglycosylase-like" evidence="7">
    <location>
        <begin position="12"/>
        <end position="332"/>
    </location>
</feature>
<evidence type="ECO:0000313" key="8">
    <source>
        <dbReference type="EMBL" id="ADB58867.1"/>
    </source>
</evidence>
<evidence type="ECO:0000256" key="2">
    <source>
        <dbReference type="ARBA" id="ARBA00022679"/>
    </source>
</evidence>
<feature type="binding site" evidence="6">
    <location>
        <position position="188"/>
    </location>
    <ligand>
        <name>substrate</name>
    </ligand>
</feature>
<dbReference type="UniPathway" id="UPA00393"/>
<gene>
    <name evidence="6" type="primary">tgtA</name>
    <name evidence="8" type="ordered locus">Arcpr_1823</name>
</gene>
<dbReference type="InterPro" id="IPR050076">
    <property type="entry name" value="ArchSynthase1/Queuine_TRR"/>
</dbReference>
<proteinExistence type="inferred from homology"/>
<dbReference type="SUPFAM" id="SSF88802">
    <property type="entry name" value="Pre-PUA domain"/>
    <property type="match status" value="1"/>
</dbReference>
<feature type="binding site" evidence="6">
    <location>
        <position position="276"/>
    </location>
    <ligand>
        <name>Zn(2+)</name>
        <dbReference type="ChEBI" id="CHEBI:29105"/>
    </ligand>
</feature>
<organism evidence="8 9">
    <name type="scientific">Archaeoglobus profundus (strain DSM 5631 / JCM 9629 / NBRC 100127 / Av18)</name>
    <dbReference type="NCBI Taxonomy" id="572546"/>
    <lineage>
        <taxon>Archaea</taxon>
        <taxon>Methanobacteriati</taxon>
        <taxon>Methanobacteriota</taxon>
        <taxon>Archaeoglobi</taxon>
        <taxon>Archaeoglobales</taxon>
        <taxon>Archaeoglobaceae</taxon>
        <taxon>Archaeoglobus</taxon>
    </lineage>
</organism>
<evidence type="ECO:0000259" key="7">
    <source>
        <dbReference type="Pfam" id="PF01702"/>
    </source>
</evidence>
<dbReference type="EMBL" id="CP001857">
    <property type="protein sequence ID" value="ADB58867.1"/>
    <property type="molecule type" value="Genomic_DNA"/>
</dbReference>
<dbReference type="GO" id="GO:0005737">
    <property type="term" value="C:cytoplasm"/>
    <property type="evidence" value="ECO:0007669"/>
    <property type="project" value="TreeGrafter"/>
</dbReference>
<dbReference type="InterPro" id="IPR002616">
    <property type="entry name" value="tRNA_ribo_trans-like"/>
</dbReference>
<dbReference type="HOGENOM" id="CLU_030083_0_0_2"/>
<dbReference type="GO" id="GO:0002099">
    <property type="term" value="P:tRNA wobble guanine modification"/>
    <property type="evidence" value="ECO:0007669"/>
    <property type="project" value="TreeGrafter"/>
</dbReference>
<comment type="cofactor">
    <cofactor evidence="6">
        <name>Zn(2+)</name>
        <dbReference type="ChEBI" id="CHEBI:29105"/>
    </cofactor>
    <text evidence="6">Binds 1 zinc ion per subunit.</text>
</comment>
<dbReference type="GO" id="GO:0008270">
    <property type="term" value="F:zinc ion binding"/>
    <property type="evidence" value="ECO:0007669"/>
    <property type="project" value="UniProtKB-UniRule"/>
</dbReference>
<dbReference type="Proteomes" id="UP000001901">
    <property type="component" value="Chromosome"/>
</dbReference>
<evidence type="ECO:0000256" key="4">
    <source>
        <dbReference type="ARBA" id="ARBA00022723"/>
    </source>
</evidence>
<dbReference type="PaxDb" id="572546-Arcpr_1823"/>
<dbReference type="eggNOG" id="arCOG00989">
    <property type="taxonomic scope" value="Archaea"/>
</dbReference>
<keyword evidence="5 6" id="KW-0862">Zinc</keyword>
<comment type="similarity">
    <text evidence="6">Belongs to the archaeosine tRNA-ribosyltransferase family.</text>
</comment>
<protein>
    <recommendedName>
        <fullName evidence="6">tRNA-guanine(15) transglycosylase</fullName>
        <ecNumber evidence="6">2.4.2.48</ecNumber>
    </recommendedName>
    <alternativeName>
        <fullName evidence="6">7-cyano-7-deazaguanine tRNA-ribosyltransferase</fullName>
    </alternativeName>
    <alternativeName>
        <fullName evidence="6">Archaeal tRNA-guanine transglycosylase</fullName>
    </alternativeName>
</protein>
<accession>D2RFH3</accession>
<feature type="binding site" evidence="6">
    <location>
        <position position="271"/>
    </location>
    <ligand>
        <name>Zn(2+)</name>
        <dbReference type="ChEBI" id="CHEBI:29105"/>
    </ligand>
</feature>
<feature type="binding site" evidence="6">
    <location>
        <position position="121"/>
    </location>
    <ligand>
        <name>substrate</name>
    </ligand>
</feature>
<dbReference type="EC" id="2.4.2.48" evidence="6"/>
<dbReference type="STRING" id="572546.Arcpr_1823"/>
<dbReference type="GO" id="GO:0016763">
    <property type="term" value="F:pentosyltransferase activity"/>
    <property type="evidence" value="ECO:0007669"/>
    <property type="project" value="UniProtKB-UniRule"/>
</dbReference>
<comment type="function">
    <text evidence="6">Exchanges the guanine residue with 7-cyano-7-deazaguanine (preQ0) at position 15 in the dihydrouridine loop (D-loop) of archaeal tRNAs.</text>
</comment>
<keyword evidence="4 6" id="KW-0479">Metal-binding</keyword>
<keyword evidence="3 6" id="KW-0819">tRNA processing</keyword>
<dbReference type="NCBIfam" id="TIGR00432">
    <property type="entry name" value="arcsn_tRNA_tgt"/>
    <property type="match status" value="1"/>
</dbReference>
<dbReference type="AlphaFoldDB" id="D2RFH3"/>
<evidence type="ECO:0000256" key="3">
    <source>
        <dbReference type="ARBA" id="ARBA00022694"/>
    </source>
</evidence>
<sequence length="484" mass="54976">MNFEIVAKDVMGRIGKFKTPHGTVETPTILPVVNPNIELIPPKDLKKFGAQMVITNAYILYRTRREEAIGKGVHKLLGVDLPVMTDSGSYQLMMYGDVEVSNGEILKFQSEIGSDVIVPLDIPTPPDADYNTALNDLTVTLEREREAVKYKGESLLALPIQGSTHMDLRRKSAEEALKIGGDVYAIGGIVPLMDTYRFQDVVRIILEVKSVLPSNAVVHLFGAGHPMMFSLAVALGCDLFDSAAYALYAKDDRYLTPYGTKKLEELHYFPCSCPVCIKYTPDELREMEKEKRERLLAEHNLYVSFEEIRRIKQAIRENTLFELVESRIRVHPNLLKAWRIVKEYEDLLESYDPFIKHSFFYTGIESCYRPAVRRHQNRVLNVEIENDDIVISSDEGDLADFYLKAPFGVVPAEMMESYPAGHSEVPPPELMEEEALRTAVEGLLKFLSAHPSKTFRLRVGSIWLKYLKDLPKNVVIECLDRKED</sequence>
<dbReference type="NCBIfam" id="TIGR00449">
    <property type="entry name" value="tgt_general"/>
    <property type="match status" value="1"/>
</dbReference>